<keyword evidence="3" id="KW-1185">Reference proteome</keyword>
<dbReference type="Proteomes" id="UP001596957">
    <property type="component" value="Unassembled WGS sequence"/>
</dbReference>
<feature type="compositionally biased region" description="Basic and acidic residues" evidence="1">
    <location>
        <begin position="10"/>
        <end position="20"/>
    </location>
</feature>
<evidence type="ECO:0000313" key="3">
    <source>
        <dbReference type="Proteomes" id="UP001596957"/>
    </source>
</evidence>
<comment type="caution">
    <text evidence="2">The sequence shown here is derived from an EMBL/GenBank/DDBJ whole genome shotgun (WGS) entry which is preliminary data.</text>
</comment>
<dbReference type="EMBL" id="JBHTEC010000001">
    <property type="protein sequence ID" value="MFD0286211.1"/>
    <property type="molecule type" value="Genomic_DNA"/>
</dbReference>
<organism evidence="2 3">
    <name type="scientific">Streptomyces lutosisoli</name>
    <dbReference type="NCBI Taxonomy" id="2665721"/>
    <lineage>
        <taxon>Bacteria</taxon>
        <taxon>Bacillati</taxon>
        <taxon>Actinomycetota</taxon>
        <taxon>Actinomycetes</taxon>
        <taxon>Kitasatosporales</taxon>
        <taxon>Streptomycetaceae</taxon>
        <taxon>Streptomyces</taxon>
    </lineage>
</organism>
<sequence length="42" mass="4801">MGAVSPERPVSPERADFAEEPKFRVRVRHSPSTVTVYQAYRP</sequence>
<name>A0ABW2VSV4_9ACTN</name>
<evidence type="ECO:0000313" key="2">
    <source>
        <dbReference type="EMBL" id="MFD0286211.1"/>
    </source>
</evidence>
<proteinExistence type="predicted"/>
<evidence type="ECO:0000256" key="1">
    <source>
        <dbReference type="SAM" id="MobiDB-lite"/>
    </source>
</evidence>
<reference evidence="3" key="1">
    <citation type="journal article" date="2019" name="Int. J. Syst. Evol. Microbiol.">
        <title>The Global Catalogue of Microorganisms (GCM) 10K type strain sequencing project: providing services to taxonomists for standard genome sequencing and annotation.</title>
        <authorList>
            <consortium name="The Broad Institute Genomics Platform"/>
            <consortium name="The Broad Institute Genome Sequencing Center for Infectious Disease"/>
            <person name="Wu L."/>
            <person name="Ma J."/>
        </authorList>
    </citation>
    <scope>NUCLEOTIDE SEQUENCE [LARGE SCALE GENOMIC DNA]</scope>
    <source>
        <strain evidence="3">CGMCC 4.7198</strain>
    </source>
</reference>
<gene>
    <name evidence="2" type="ORF">ACFQZP_31910</name>
</gene>
<protein>
    <submittedName>
        <fullName evidence="2">Uncharacterized protein</fullName>
    </submittedName>
</protein>
<feature type="region of interest" description="Disordered" evidence="1">
    <location>
        <begin position="1"/>
        <end position="20"/>
    </location>
</feature>
<dbReference type="RefSeq" id="WP_381254093.1">
    <property type="nucleotide sequence ID" value="NZ_JBHTBI010000010.1"/>
</dbReference>
<accession>A0ABW2VSV4</accession>